<comment type="cofactor">
    <cofactor evidence="1">
        <name>[4Fe-4S] cluster</name>
        <dbReference type="ChEBI" id="CHEBI:49883"/>
    </cofactor>
</comment>
<dbReference type="GO" id="GO:0016114">
    <property type="term" value="P:terpenoid biosynthetic process"/>
    <property type="evidence" value="ECO:0007669"/>
    <property type="project" value="InterPro"/>
</dbReference>
<evidence type="ECO:0000259" key="3">
    <source>
        <dbReference type="Pfam" id="PF04551"/>
    </source>
</evidence>
<dbReference type="Pfam" id="PF04551">
    <property type="entry name" value="GcpE"/>
    <property type="match status" value="1"/>
</dbReference>
<organism evidence="4">
    <name type="scientific">marine sediment metagenome</name>
    <dbReference type="NCBI Taxonomy" id="412755"/>
    <lineage>
        <taxon>unclassified sequences</taxon>
        <taxon>metagenomes</taxon>
        <taxon>ecological metagenomes</taxon>
    </lineage>
</organism>
<accession>A0A0F8WSJ1</accession>
<dbReference type="InterPro" id="IPR058578">
    <property type="entry name" value="IspG_TIM"/>
</dbReference>
<dbReference type="GO" id="GO:0019288">
    <property type="term" value="P:isopentenyl diphosphate biosynthetic process, methylerythritol 4-phosphate pathway"/>
    <property type="evidence" value="ECO:0007669"/>
    <property type="project" value="TreeGrafter"/>
</dbReference>
<evidence type="ECO:0000313" key="4">
    <source>
        <dbReference type="EMBL" id="KKK51310.1"/>
    </source>
</evidence>
<name>A0A0F8WSJ1_9ZZZZ</name>
<keyword evidence="2" id="KW-0411">Iron-sulfur</keyword>
<dbReference type="InterPro" id="IPR004588">
    <property type="entry name" value="IspG_bac-typ"/>
</dbReference>
<reference evidence="4" key="1">
    <citation type="journal article" date="2015" name="Nature">
        <title>Complex archaea that bridge the gap between prokaryotes and eukaryotes.</title>
        <authorList>
            <person name="Spang A."/>
            <person name="Saw J.H."/>
            <person name="Jorgensen S.L."/>
            <person name="Zaremba-Niedzwiedzka K."/>
            <person name="Martijn J."/>
            <person name="Lind A.E."/>
            <person name="van Eijk R."/>
            <person name="Schleper C."/>
            <person name="Guy L."/>
            <person name="Ettema T.J."/>
        </authorList>
    </citation>
    <scope>NUCLEOTIDE SEQUENCE</scope>
</reference>
<feature type="domain" description="IspG TIM-barrel" evidence="3">
    <location>
        <begin position="7"/>
        <end position="68"/>
    </location>
</feature>
<dbReference type="Gene3D" id="3.20.20.20">
    <property type="entry name" value="Dihydropteroate synthase-like"/>
    <property type="match status" value="1"/>
</dbReference>
<proteinExistence type="predicted"/>
<sequence length="72" mass="7837">MERRRKSRQIRIGDVVVGGGAPVVVQSMTNTDTRDIAATVNQIRELEADDCELVRVAVPDMAAARAVSARPF</sequence>
<dbReference type="GO" id="GO:0046429">
    <property type="term" value="F:4-hydroxy-3-methylbut-2-en-1-yl diphosphate synthase activity (ferredoxin)"/>
    <property type="evidence" value="ECO:0007669"/>
    <property type="project" value="InterPro"/>
</dbReference>
<comment type="caution">
    <text evidence="4">The sequence shown here is derived from an EMBL/GenBank/DDBJ whole genome shotgun (WGS) entry which is preliminary data.</text>
</comment>
<dbReference type="PANTHER" id="PTHR30454">
    <property type="entry name" value="4-HYDROXY-3-METHYLBUT-2-EN-1-YL DIPHOSPHATE SYNTHASE"/>
    <property type="match status" value="1"/>
</dbReference>
<dbReference type="EMBL" id="LAZR01067571">
    <property type="protein sequence ID" value="KKK51310.1"/>
    <property type="molecule type" value="Genomic_DNA"/>
</dbReference>
<gene>
    <name evidence="4" type="ORF">LCGC14_3116220</name>
</gene>
<dbReference type="AlphaFoldDB" id="A0A0F8WSJ1"/>
<keyword evidence="2" id="KW-0479">Metal-binding</keyword>
<protein>
    <recommendedName>
        <fullName evidence="3">IspG TIM-barrel domain-containing protein</fullName>
    </recommendedName>
</protein>
<evidence type="ECO:0000256" key="1">
    <source>
        <dbReference type="ARBA" id="ARBA00001966"/>
    </source>
</evidence>
<keyword evidence="2" id="KW-0408">Iron</keyword>
<keyword evidence="2" id="KW-0004">4Fe-4S</keyword>
<dbReference type="GO" id="GO:0051539">
    <property type="term" value="F:4 iron, 4 sulfur cluster binding"/>
    <property type="evidence" value="ECO:0007669"/>
    <property type="project" value="UniProtKB-KW"/>
</dbReference>
<evidence type="ECO:0000256" key="2">
    <source>
        <dbReference type="ARBA" id="ARBA00022485"/>
    </source>
</evidence>
<dbReference type="InterPro" id="IPR011005">
    <property type="entry name" value="Dihydropteroate_synth-like_sf"/>
</dbReference>
<dbReference type="PANTHER" id="PTHR30454:SF0">
    <property type="entry name" value="4-HYDROXY-3-METHYLBUT-2-EN-1-YL DIPHOSPHATE SYNTHASE (FERREDOXIN), CHLOROPLASTIC"/>
    <property type="match status" value="1"/>
</dbReference>